<keyword evidence="2" id="KW-1185">Reference proteome</keyword>
<accession>A0ACC2X6J7</accession>
<protein>
    <submittedName>
        <fullName evidence="1">Uncharacterized protein</fullName>
    </submittedName>
</protein>
<comment type="caution">
    <text evidence="1">The sequence shown here is derived from an EMBL/GenBank/DDBJ whole genome shotgun (WGS) entry which is preliminary data.</text>
</comment>
<sequence>MLDEGIYNQDGEMVSKVIGQALQEVRMSGDFAFNSSRLIHSEQSFEYHLDIATDPDPTTTLGLAKLVSSAFFVHKSHFRLERRLPSENVVDFHEDGIAWCIRKYTALNKSEKNVKDKTTKDRLRKREHACLSYFKILTLLTPALGGRDALKV</sequence>
<evidence type="ECO:0000313" key="1">
    <source>
        <dbReference type="EMBL" id="KAJ9119225.1"/>
    </source>
</evidence>
<evidence type="ECO:0000313" key="2">
    <source>
        <dbReference type="Proteomes" id="UP001243375"/>
    </source>
</evidence>
<proteinExistence type="predicted"/>
<dbReference type="EMBL" id="JASBWU010000009">
    <property type="protein sequence ID" value="KAJ9119225.1"/>
    <property type="molecule type" value="Genomic_DNA"/>
</dbReference>
<gene>
    <name evidence="1" type="ORF">QFC22_003717</name>
</gene>
<reference evidence="1" key="1">
    <citation type="submission" date="2023-04" db="EMBL/GenBank/DDBJ databases">
        <title>Draft Genome sequencing of Naganishia species isolated from polar environments using Oxford Nanopore Technology.</title>
        <authorList>
            <person name="Leo P."/>
            <person name="Venkateswaran K."/>
        </authorList>
    </citation>
    <scope>NUCLEOTIDE SEQUENCE</scope>
    <source>
        <strain evidence="1">MNA-CCFEE 5425</strain>
    </source>
</reference>
<name>A0ACC2X6J7_9TREE</name>
<dbReference type="Proteomes" id="UP001243375">
    <property type="component" value="Unassembled WGS sequence"/>
</dbReference>
<organism evidence="1 2">
    <name type="scientific">Naganishia vaughanmartiniae</name>
    <dbReference type="NCBI Taxonomy" id="1424756"/>
    <lineage>
        <taxon>Eukaryota</taxon>
        <taxon>Fungi</taxon>
        <taxon>Dikarya</taxon>
        <taxon>Basidiomycota</taxon>
        <taxon>Agaricomycotina</taxon>
        <taxon>Tremellomycetes</taxon>
        <taxon>Filobasidiales</taxon>
        <taxon>Filobasidiaceae</taxon>
        <taxon>Naganishia</taxon>
    </lineage>
</organism>